<dbReference type="Gene3D" id="1.10.3450.10">
    <property type="entry name" value="TTHA0068-like"/>
    <property type="match status" value="1"/>
</dbReference>
<dbReference type="PANTHER" id="PTHR34796">
    <property type="entry name" value="EXPRESSED PROTEIN"/>
    <property type="match status" value="1"/>
</dbReference>
<dbReference type="EMBL" id="CP021983">
    <property type="protein sequence ID" value="ASC72476.1"/>
    <property type="molecule type" value="Genomic_DNA"/>
</dbReference>
<protein>
    <recommendedName>
        <fullName evidence="3">DUF309 domain-containing protein</fullName>
    </recommendedName>
</protein>
<organism evidence="1 2">
    <name type="scientific">Halomicronema hongdechloris C2206</name>
    <dbReference type="NCBI Taxonomy" id="1641165"/>
    <lineage>
        <taxon>Bacteria</taxon>
        <taxon>Bacillati</taxon>
        <taxon>Cyanobacteriota</taxon>
        <taxon>Cyanophyceae</taxon>
        <taxon>Nodosilineales</taxon>
        <taxon>Nodosilineaceae</taxon>
        <taxon>Halomicronema</taxon>
    </lineage>
</organism>
<evidence type="ECO:0000313" key="1">
    <source>
        <dbReference type="EMBL" id="ASC72476.1"/>
    </source>
</evidence>
<dbReference type="PANTHER" id="PTHR34796:SF1">
    <property type="entry name" value="EXPRESSED PROTEIN"/>
    <property type="match status" value="1"/>
</dbReference>
<dbReference type="InterPro" id="IPR005500">
    <property type="entry name" value="DUF309"/>
</dbReference>
<keyword evidence="2" id="KW-1185">Reference proteome</keyword>
<reference evidence="1 2" key="1">
    <citation type="journal article" date="2016" name="Biochim. Biophys. Acta">
        <title>Characterization of red-shifted phycobilisomes isolated from the chlorophyll f-containing cyanobacterium Halomicronema hongdechloris.</title>
        <authorList>
            <person name="Li Y."/>
            <person name="Lin Y."/>
            <person name="Garvey C.J."/>
            <person name="Birch D."/>
            <person name="Corkery R.W."/>
            <person name="Loughlin P.C."/>
            <person name="Scheer H."/>
            <person name="Willows R.D."/>
            <person name="Chen M."/>
        </authorList>
    </citation>
    <scope>NUCLEOTIDE SEQUENCE [LARGE SCALE GENOMIC DNA]</scope>
    <source>
        <strain evidence="1 2">C2206</strain>
    </source>
</reference>
<dbReference type="Pfam" id="PF03745">
    <property type="entry name" value="DUF309"/>
    <property type="match status" value="1"/>
</dbReference>
<gene>
    <name evidence="1" type="ORF">XM38_034330</name>
</gene>
<dbReference type="SUPFAM" id="SSF140663">
    <property type="entry name" value="TTHA0068-like"/>
    <property type="match status" value="1"/>
</dbReference>
<dbReference type="Proteomes" id="UP000191901">
    <property type="component" value="Chromosome"/>
</dbReference>
<evidence type="ECO:0000313" key="2">
    <source>
        <dbReference type="Proteomes" id="UP000191901"/>
    </source>
</evidence>
<dbReference type="KEGG" id="hhg:XM38_034330"/>
<dbReference type="InterPro" id="IPR023203">
    <property type="entry name" value="TTHA0068_sf"/>
</dbReference>
<dbReference type="STRING" id="1641165.XM38_20635"/>
<evidence type="ECO:0008006" key="3">
    <source>
        <dbReference type="Google" id="ProtNLM"/>
    </source>
</evidence>
<sequence>MVAEPAERQFYQGILQLAVGLYHLGNRNWQGAATLLGEGRHRLRSYCPSYGGIDVDDLLHRTESWLMALQQLGQANVAVLATASQSQDDISLAGLEAPLPALHIRQVP</sequence>
<name>A0A1Z3HQF7_9CYAN</name>
<accession>A0A1Z3HQF7</accession>
<dbReference type="AlphaFoldDB" id="A0A1Z3HQF7"/>
<proteinExistence type="predicted"/>